<feature type="compositionally biased region" description="Basic residues" evidence="1">
    <location>
        <begin position="9"/>
        <end position="19"/>
    </location>
</feature>
<feature type="region of interest" description="Disordered" evidence="1">
    <location>
        <begin position="1"/>
        <end position="23"/>
    </location>
</feature>
<evidence type="ECO:0000313" key="4">
    <source>
        <dbReference type="Proteomes" id="UP000663860"/>
    </source>
</evidence>
<sequence length="190" mass="21866">MGTAESKGGHRHRSNKHPRRNNEIAITPKCRHKTKESDILNVGNKNSLRRKNETIVPLITSSPLNPNLNGSILNHSFPIQRSFSEVQIPCYEQSHDESIDNLHQFDYGSFELPKGVHDYRKHMQRVDEANRPVLEGLCPDKMYVSTNDLRICDTQRLPPPLQCKTTQGFFRSIPQQQFYKKKNALNASFL</sequence>
<protein>
    <submittedName>
        <fullName evidence="2">Uncharacterized protein</fullName>
    </submittedName>
</protein>
<dbReference type="Proteomes" id="UP000663868">
    <property type="component" value="Unassembled WGS sequence"/>
</dbReference>
<organism evidence="2 4">
    <name type="scientific">Adineta steineri</name>
    <dbReference type="NCBI Taxonomy" id="433720"/>
    <lineage>
        <taxon>Eukaryota</taxon>
        <taxon>Metazoa</taxon>
        <taxon>Spiralia</taxon>
        <taxon>Gnathifera</taxon>
        <taxon>Rotifera</taxon>
        <taxon>Eurotatoria</taxon>
        <taxon>Bdelloidea</taxon>
        <taxon>Adinetida</taxon>
        <taxon>Adinetidae</taxon>
        <taxon>Adineta</taxon>
    </lineage>
</organism>
<proteinExistence type="predicted"/>
<name>A0A813X630_9BILA</name>
<evidence type="ECO:0000313" key="3">
    <source>
        <dbReference type="EMBL" id="CAF3582528.1"/>
    </source>
</evidence>
<dbReference type="EMBL" id="CAJNOE010000075">
    <property type="protein sequence ID" value="CAF0865152.1"/>
    <property type="molecule type" value="Genomic_DNA"/>
</dbReference>
<gene>
    <name evidence="2" type="ORF">IZO911_LOCUS10348</name>
    <name evidence="3" type="ORF">KXQ929_LOCUS4198</name>
</gene>
<accession>A0A813X630</accession>
<dbReference type="EMBL" id="CAJOBB010000142">
    <property type="protein sequence ID" value="CAF3582528.1"/>
    <property type="molecule type" value="Genomic_DNA"/>
</dbReference>
<evidence type="ECO:0000313" key="2">
    <source>
        <dbReference type="EMBL" id="CAF0865152.1"/>
    </source>
</evidence>
<dbReference type="AlphaFoldDB" id="A0A813X630"/>
<dbReference type="Proteomes" id="UP000663860">
    <property type="component" value="Unassembled WGS sequence"/>
</dbReference>
<reference evidence="2" key="1">
    <citation type="submission" date="2021-02" db="EMBL/GenBank/DDBJ databases">
        <authorList>
            <person name="Nowell W R."/>
        </authorList>
    </citation>
    <scope>NUCLEOTIDE SEQUENCE</scope>
</reference>
<comment type="caution">
    <text evidence="2">The sequence shown here is derived from an EMBL/GenBank/DDBJ whole genome shotgun (WGS) entry which is preliminary data.</text>
</comment>
<evidence type="ECO:0000256" key="1">
    <source>
        <dbReference type="SAM" id="MobiDB-lite"/>
    </source>
</evidence>